<evidence type="ECO:0000313" key="11">
    <source>
        <dbReference type="Proteomes" id="UP000694388"/>
    </source>
</evidence>
<evidence type="ECO:0000256" key="3">
    <source>
        <dbReference type="ARBA" id="ARBA00022729"/>
    </source>
</evidence>
<feature type="disulfide bond" evidence="7">
    <location>
        <begin position="340"/>
        <end position="401"/>
    </location>
</feature>
<feature type="domain" description="SRCR" evidence="9">
    <location>
        <begin position="419"/>
        <end position="519"/>
    </location>
</feature>
<feature type="chain" id="PRO_5034192533" description="SRCR domain-containing protein" evidence="8">
    <location>
        <begin position="23"/>
        <end position="519"/>
    </location>
</feature>
<comment type="caution">
    <text evidence="7">Lacks conserved residue(s) required for the propagation of feature annotation.</text>
</comment>
<dbReference type="SMART" id="SM00202">
    <property type="entry name" value="SR"/>
    <property type="match status" value="4"/>
</dbReference>
<feature type="signal peptide" evidence="8">
    <location>
        <begin position="1"/>
        <end position="22"/>
    </location>
</feature>
<keyword evidence="6" id="KW-0325">Glycoprotein</keyword>
<accession>A0A8C4N2K1</accession>
<dbReference type="GeneTree" id="ENSGT00950000183145"/>
<organism evidence="10 11">
    <name type="scientific">Eptatretus burgeri</name>
    <name type="common">Inshore hagfish</name>
    <dbReference type="NCBI Taxonomy" id="7764"/>
    <lineage>
        <taxon>Eukaryota</taxon>
        <taxon>Metazoa</taxon>
        <taxon>Chordata</taxon>
        <taxon>Craniata</taxon>
        <taxon>Vertebrata</taxon>
        <taxon>Cyclostomata</taxon>
        <taxon>Myxini</taxon>
        <taxon>Myxiniformes</taxon>
        <taxon>Myxinidae</taxon>
        <taxon>Eptatretinae</taxon>
        <taxon>Eptatretus</taxon>
    </lineage>
</organism>
<evidence type="ECO:0000259" key="9">
    <source>
        <dbReference type="PROSITE" id="PS50287"/>
    </source>
</evidence>
<feature type="disulfide bond" evidence="7">
    <location>
        <begin position="223"/>
        <end position="287"/>
    </location>
</feature>
<evidence type="ECO:0000256" key="2">
    <source>
        <dbReference type="ARBA" id="ARBA00022525"/>
    </source>
</evidence>
<feature type="disulfide bond" evidence="7">
    <location>
        <begin position="267"/>
        <end position="277"/>
    </location>
</feature>
<dbReference type="FunFam" id="3.10.250.10:FF:000001">
    <property type="entry name" value="Lysyl oxidase 4 isoform X1"/>
    <property type="match status" value="1"/>
</dbReference>
<reference evidence="10" key="1">
    <citation type="submission" date="2025-08" db="UniProtKB">
        <authorList>
            <consortium name="Ensembl"/>
        </authorList>
    </citation>
    <scope>IDENTIFICATION</scope>
</reference>
<evidence type="ECO:0000256" key="1">
    <source>
        <dbReference type="ARBA" id="ARBA00004613"/>
    </source>
</evidence>
<dbReference type="Gene3D" id="3.10.250.10">
    <property type="entry name" value="SRCR-like domain"/>
    <property type="match status" value="4"/>
</dbReference>
<evidence type="ECO:0000256" key="4">
    <source>
        <dbReference type="ARBA" id="ARBA00022737"/>
    </source>
</evidence>
<dbReference type="PRINTS" id="PR00258">
    <property type="entry name" value="SPERACTRCPTR"/>
</dbReference>
<feature type="disulfide bond" evidence="7">
    <location>
        <begin position="327"/>
        <end position="391"/>
    </location>
</feature>
<comment type="subcellular location">
    <subcellularLocation>
        <location evidence="1">Secreted</location>
    </subcellularLocation>
</comment>
<keyword evidence="5 7" id="KW-1015">Disulfide bond</keyword>
<proteinExistence type="predicted"/>
<dbReference type="Pfam" id="PF00530">
    <property type="entry name" value="SRCR"/>
    <property type="match status" value="4"/>
</dbReference>
<dbReference type="SUPFAM" id="SSF56487">
    <property type="entry name" value="SRCR-like"/>
    <property type="match status" value="4"/>
</dbReference>
<name>A0A8C4N2K1_EPTBU</name>
<feature type="disulfide bond" evidence="7">
    <location>
        <begin position="444"/>
        <end position="508"/>
    </location>
</feature>
<protein>
    <recommendedName>
        <fullName evidence="9">SRCR domain-containing protein</fullName>
    </recommendedName>
</protein>
<dbReference type="FunFam" id="3.10.250.10:FF:000003">
    <property type="entry name" value="Deleted in malignant brain tumors 1"/>
    <property type="match status" value="1"/>
</dbReference>
<feature type="disulfide bond" evidence="7">
    <location>
        <begin position="236"/>
        <end position="297"/>
    </location>
</feature>
<dbReference type="PANTHER" id="PTHR19331">
    <property type="entry name" value="SCAVENGER RECEPTOR DOMAIN-CONTAINING"/>
    <property type="match status" value="1"/>
</dbReference>
<evidence type="ECO:0000256" key="5">
    <source>
        <dbReference type="ARBA" id="ARBA00023157"/>
    </source>
</evidence>
<reference evidence="10" key="2">
    <citation type="submission" date="2025-09" db="UniProtKB">
        <authorList>
            <consortium name="Ensembl"/>
        </authorList>
    </citation>
    <scope>IDENTIFICATION</scope>
</reference>
<dbReference type="FunFam" id="3.10.250.10:FF:000006">
    <property type="entry name" value="neurotrypsin isoform X2"/>
    <property type="match status" value="2"/>
</dbReference>
<feature type="domain" description="SRCR" evidence="9">
    <location>
        <begin position="198"/>
        <end position="298"/>
    </location>
</feature>
<feature type="disulfide bond" evidence="7">
    <location>
        <begin position="104"/>
        <end position="168"/>
    </location>
</feature>
<evidence type="ECO:0000313" key="10">
    <source>
        <dbReference type="Ensembl" id="ENSEBUP00000000311.1"/>
    </source>
</evidence>
<evidence type="ECO:0000256" key="8">
    <source>
        <dbReference type="SAM" id="SignalP"/>
    </source>
</evidence>
<keyword evidence="11" id="KW-1185">Reference proteome</keyword>
<evidence type="ECO:0000256" key="7">
    <source>
        <dbReference type="PROSITE-ProRule" id="PRU00196"/>
    </source>
</evidence>
<keyword evidence="2" id="KW-0964">Secreted</keyword>
<keyword evidence="4" id="KW-0677">Repeat</keyword>
<feature type="domain" description="SRCR" evidence="9">
    <location>
        <begin position="79"/>
        <end position="179"/>
    </location>
</feature>
<dbReference type="PANTHER" id="PTHR19331:SF22">
    <property type="entry name" value="DELETED IN MALIGNANT BRAIN TUMORS 1 PROTEIN"/>
    <property type="match status" value="1"/>
</dbReference>
<feature type="domain" description="SRCR" evidence="9">
    <location>
        <begin position="302"/>
        <end position="402"/>
    </location>
</feature>
<feature type="disulfide bond" evidence="7">
    <location>
        <begin position="488"/>
        <end position="498"/>
    </location>
</feature>
<dbReference type="InterPro" id="IPR036772">
    <property type="entry name" value="SRCR-like_dom_sf"/>
</dbReference>
<dbReference type="InterPro" id="IPR001190">
    <property type="entry name" value="SRCR"/>
</dbReference>
<dbReference type="GO" id="GO:0016020">
    <property type="term" value="C:membrane"/>
    <property type="evidence" value="ECO:0007669"/>
    <property type="project" value="InterPro"/>
</dbReference>
<feature type="disulfide bond" evidence="7">
    <location>
        <begin position="148"/>
        <end position="158"/>
    </location>
</feature>
<evidence type="ECO:0000256" key="6">
    <source>
        <dbReference type="ARBA" id="ARBA00023180"/>
    </source>
</evidence>
<feature type="disulfide bond" evidence="7">
    <location>
        <begin position="117"/>
        <end position="178"/>
    </location>
</feature>
<dbReference type="Ensembl" id="ENSEBUT00000000604.1">
    <property type="protein sequence ID" value="ENSEBUP00000000311.1"/>
    <property type="gene ID" value="ENSEBUG00000000419.1"/>
</dbReference>
<dbReference type="AlphaFoldDB" id="A0A8C4N2K1"/>
<sequence length="519" mass="55996">MKTYSMLFFLLYFCLFAMKVGAIRATLSHSTTAPSTRPITTIPEDAVISTTTTPTSTPEDATLYTTAAAPTSTPEVMSVRLVGGRGRCEGRVEVFYQGSWGTVCDDAWSLTDAHVVCRQLGCGLAHSSPCCASFGQGSGSILMDDVQCTGSEHYLSACSHQGWLSHNCGHGEDASVVCRDTFYTTTAPTTSTPEVLSVHLAGGSSRCEGRVEVFSSGSWGTVCDDSWGLNDARVTCHQLGCGEASAAPCCAHYGLGIGNTFMDDVNCNGSESYLSQCRHLGLGSHNCNHYEDASAVCQATTLRLAGGSHRCEGRVEILYRGTWGTVCDDMWSINDARVVCRQLGCGMVLAYPTRSWFGQGHGPIWMDNMRCYGNETDLSHCRHSGWENHDCAHYEDASVICQEVLETTTAAPISSQLPVRLVGGEDRCEGRVEVFYQGSWGTVCDDFWDNNDAQVVCRQLSCGSPMTAASPVDFGQGQGSIWMDNVFCNGSETHLSQCQHNGWGTHNCIHSEDACIVIS</sequence>
<keyword evidence="3 8" id="KW-0732">Signal</keyword>
<dbReference type="PROSITE" id="PS00420">
    <property type="entry name" value="SRCR_1"/>
    <property type="match status" value="3"/>
</dbReference>
<feature type="disulfide bond" evidence="7">
    <location>
        <begin position="371"/>
        <end position="381"/>
    </location>
</feature>
<dbReference type="Proteomes" id="UP000694388">
    <property type="component" value="Unplaced"/>
</dbReference>
<dbReference type="PROSITE" id="PS50287">
    <property type="entry name" value="SRCR_2"/>
    <property type="match status" value="4"/>
</dbReference>